<proteinExistence type="predicted"/>
<organism evidence="3 4">
    <name type="scientific">Boseongicola aestuarii</name>
    <dbReference type="NCBI Taxonomy" id="1470561"/>
    <lineage>
        <taxon>Bacteria</taxon>
        <taxon>Pseudomonadati</taxon>
        <taxon>Pseudomonadota</taxon>
        <taxon>Alphaproteobacteria</taxon>
        <taxon>Rhodobacterales</taxon>
        <taxon>Paracoccaceae</taxon>
        <taxon>Boseongicola</taxon>
    </lineage>
</organism>
<accession>A0A238IY48</accession>
<dbReference type="EMBL" id="FXXQ01000002">
    <property type="protein sequence ID" value="SMX22594.1"/>
    <property type="molecule type" value="Genomic_DNA"/>
</dbReference>
<dbReference type="Proteomes" id="UP000201838">
    <property type="component" value="Unassembled WGS sequence"/>
</dbReference>
<dbReference type="RefSeq" id="WP_093972589.1">
    <property type="nucleotide sequence ID" value="NZ_FXXQ01000002.1"/>
</dbReference>
<dbReference type="AlphaFoldDB" id="A0A238IY48"/>
<dbReference type="NCBIfam" id="TIGR03370">
    <property type="entry name" value="VPLPA-CTERM"/>
    <property type="match status" value="1"/>
</dbReference>
<evidence type="ECO:0000256" key="1">
    <source>
        <dbReference type="SAM" id="Phobius"/>
    </source>
</evidence>
<feature type="transmembrane region" description="Helical" evidence="1">
    <location>
        <begin position="148"/>
        <end position="167"/>
    </location>
</feature>
<feature type="chain" id="PRO_5013076665" description="VPLPA-CTERM protein sorting domain protein" evidence="2">
    <location>
        <begin position="23"/>
        <end position="173"/>
    </location>
</feature>
<keyword evidence="1" id="KW-0472">Membrane</keyword>
<evidence type="ECO:0000313" key="4">
    <source>
        <dbReference type="Proteomes" id="UP000201838"/>
    </source>
</evidence>
<dbReference type="InterPro" id="IPR022472">
    <property type="entry name" value="VPLPA-CTERM"/>
</dbReference>
<keyword evidence="2" id="KW-0732">Signal</keyword>
<evidence type="ECO:0008006" key="5">
    <source>
        <dbReference type="Google" id="ProtNLM"/>
    </source>
</evidence>
<keyword evidence="4" id="KW-1185">Reference proteome</keyword>
<dbReference type="OrthoDB" id="9981268at2"/>
<reference evidence="3 4" key="1">
    <citation type="submission" date="2017-05" db="EMBL/GenBank/DDBJ databases">
        <authorList>
            <person name="Song R."/>
            <person name="Chenine A.L."/>
            <person name="Ruprecht R.M."/>
        </authorList>
    </citation>
    <scope>NUCLEOTIDE SEQUENCE [LARGE SCALE GENOMIC DNA]</scope>
    <source>
        <strain evidence="3 4">CECT 8489</strain>
    </source>
</reference>
<keyword evidence="1" id="KW-1133">Transmembrane helix</keyword>
<sequence length="173" mass="17520">MNIKTLTVAALLAAAAPLASVAATIQGEIEIGGEVSLASLNDFTGVDFIGDGIVIVSAGDLSFAKGTAVTLTDIDFSSPGDIWSVGLFSFVATSFSDILANGFGGKDFEAQGVLSAAGFDNTEGTFRFSSQSGRTLASFSSSSFTTPIPLPAAGWLLIGGLGGLAAMKRRKKA</sequence>
<keyword evidence="1" id="KW-0812">Transmembrane</keyword>
<evidence type="ECO:0000313" key="3">
    <source>
        <dbReference type="EMBL" id="SMX22594.1"/>
    </source>
</evidence>
<gene>
    <name evidence="3" type="ORF">BOA8489_00692</name>
</gene>
<protein>
    <recommendedName>
        <fullName evidence="5">VPLPA-CTERM protein sorting domain protein</fullName>
    </recommendedName>
</protein>
<feature type="signal peptide" evidence="2">
    <location>
        <begin position="1"/>
        <end position="22"/>
    </location>
</feature>
<name>A0A238IY48_9RHOB</name>
<evidence type="ECO:0000256" key="2">
    <source>
        <dbReference type="SAM" id="SignalP"/>
    </source>
</evidence>